<keyword evidence="5" id="KW-1185">Reference proteome</keyword>
<dbReference type="Pfam" id="PF13649">
    <property type="entry name" value="Methyltransf_25"/>
    <property type="match status" value="1"/>
</dbReference>
<dbReference type="Gene3D" id="3.40.50.150">
    <property type="entry name" value="Vaccinia Virus protein VP39"/>
    <property type="match status" value="1"/>
</dbReference>
<gene>
    <name evidence="4" type="ORF">JF922_24095</name>
</gene>
<proteinExistence type="predicted"/>
<name>A0A934KCE2_9BACT</name>
<dbReference type="CDD" id="cd02440">
    <property type="entry name" value="AdoMet_MTases"/>
    <property type="match status" value="1"/>
</dbReference>
<dbReference type="Proteomes" id="UP000612893">
    <property type="component" value="Unassembled WGS sequence"/>
</dbReference>
<evidence type="ECO:0000313" key="4">
    <source>
        <dbReference type="EMBL" id="MBJ7601142.1"/>
    </source>
</evidence>
<dbReference type="InterPro" id="IPR041698">
    <property type="entry name" value="Methyltransf_25"/>
</dbReference>
<dbReference type="InterPro" id="IPR029063">
    <property type="entry name" value="SAM-dependent_MTases_sf"/>
</dbReference>
<keyword evidence="1 4" id="KW-0489">Methyltransferase</keyword>
<dbReference type="GO" id="GO:0032259">
    <property type="term" value="P:methylation"/>
    <property type="evidence" value="ECO:0007669"/>
    <property type="project" value="UniProtKB-KW"/>
</dbReference>
<evidence type="ECO:0000256" key="1">
    <source>
        <dbReference type="ARBA" id="ARBA00022603"/>
    </source>
</evidence>
<dbReference type="PANTHER" id="PTHR43861">
    <property type="entry name" value="TRANS-ACONITATE 2-METHYLTRANSFERASE-RELATED"/>
    <property type="match status" value="1"/>
</dbReference>
<evidence type="ECO:0000313" key="5">
    <source>
        <dbReference type="Proteomes" id="UP000612893"/>
    </source>
</evidence>
<dbReference type="AlphaFoldDB" id="A0A934KCE2"/>
<dbReference type="RefSeq" id="WP_338205238.1">
    <property type="nucleotide sequence ID" value="NZ_JAEKNR010000234.1"/>
</dbReference>
<sequence length="268" mass="29151">MTASEPAPNPSPEGLSVEPDWASWLQRWEAQQSRGLPGREERFQVMIDFVRAAVDPAPALVDLGCGPGSLTVRLVDGLPGASVLAVDADPLLLELGRRAIGDREGRIRWVQADLRDPGWMTGLPGQLDAALSTTALHWLPPEDLTGLVRRLAAVVRPGGVFLNGDNMTFDPHQAGLQRVADSLGKEAARREGETAKGETWDEWWAAVSAEPGFQALLRERSAVGWGGHPDHRQPGELTFLRAALLRSGFAEADTVWQRLDNRVLAAIR</sequence>
<dbReference type="GO" id="GO:0008168">
    <property type="term" value="F:methyltransferase activity"/>
    <property type="evidence" value="ECO:0007669"/>
    <property type="project" value="UniProtKB-KW"/>
</dbReference>
<keyword evidence="2" id="KW-0808">Transferase</keyword>
<dbReference type="SUPFAM" id="SSF53335">
    <property type="entry name" value="S-adenosyl-L-methionine-dependent methyltransferases"/>
    <property type="match status" value="1"/>
</dbReference>
<evidence type="ECO:0000259" key="3">
    <source>
        <dbReference type="Pfam" id="PF13649"/>
    </source>
</evidence>
<dbReference type="EMBL" id="JAEKNR010000234">
    <property type="protein sequence ID" value="MBJ7601142.1"/>
    <property type="molecule type" value="Genomic_DNA"/>
</dbReference>
<reference evidence="4" key="1">
    <citation type="submission" date="2020-10" db="EMBL/GenBank/DDBJ databases">
        <title>Ca. Dormibacterota MAGs.</title>
        <authorList>
            <person name="Montgomery K."/>
        </authorList>
    </citation>
    <scope>NUCLEOTIDE SEQUENCE [LARGE SCALE GENOMIC DNA]</scope>
    <source>
        <strain evidence="4">SC8812_S17_10</strain>
    </source>
</reference>
<organism evidence="4 5">
    <name type="scientific">Candidatus Nephthysia bennettiae</name>
    <dbReference type="NCBI Taxonomy" id="3127016"/>
    <lineage>
        <taxon>Bacteria</taxon>
        <taxon>Bacillati</taxon>
        <taxon>Candidatus Dormiibacterota</taxon>
        <taxon>Candidatus Dormibacteria</taxon>
        <taxon>Candidatus Dormibacterales</taxon>
        <taxon>Candidatus Dormibacteraceae</taxon>
        <taxon>Candidatus Nephthysia</taxon>
    </lineage>
</organism>
<evidence type="ECO:0000256" key="2">
    <source>
        <dbReference type="ARBA" id="ARBA00022679"/>
    </source>
</evidence>
<dbReference type="PANTHER" id="PTHR43861:SF1">
    <property type="entry name" value="TRANS-ACONITATE 2-METHYLTRANSFERASE"/>
    <property type="match status" value="1"/>
</dbReference>
<feature type="domain" description="Methyltransferase" evidence="3">
    <location>
        <begin position="61"/>
        <end position="159"/>
    </location>
</feature>
<protein>
    <submittedName>
        <fullName evidence="4">Class I SAM-dependent methyltransferase</fullName>
    </submittedName>
</protein>
<comment type="caution">
    <text evidence="4">The sequence shown here is derived from an EMBL/GenBank/DDBJ whole genome shotgun (WGS) entry which is preliminary data.</text>
</comment>
<accession>A0A934KCE2</accession>